<proteinExistence type="predicted"/>
<dbReference type="AlphaFoldDB" id="R0MD60"/>
<accession>R0MD60</accession>
<sequence length="130" mass="15307">MAKLINELKEAVTEEIDKVSQSEGKKYKEELIDKAKNDLSEEVFKIGRSDEILNKNELINKLTESLTKEIDEINRNDKILNKNISEKAHMLCCNLNYHSKEYFKFLKDCNDPSMRIFRFLKNDAEKFKSN</sequence>
<gene>
    <name evidence="1" type="ORF">NBO_595g0001</name>
</gene>
<dbReference type="Proteomes" id="UP000016927">
    <property type="component" value="Unassembled WGS sequence"/>
</dbReference>
<keyword evidence="2" id="KW-1185">Reference proteome</keyword>
<evidence type="ECO:0000313" key="1">
    <source>
        <dbReference type="EMBL" id="EOB12000.1"/>
    </source>
</evidence>
<reference evidence="1 2" key="1">
    <citation type="journal article" date="2013" name="BMC Genomics">
        <title>Comparative genomics of parasitic silkworm microsporidia reveal an association between genome expansion and host adaptation.</title>
        <authorList>
            <person name="Pan G."/>
            <person name="Xu J."/>
            <person name="Li T."/>
            <person name="Xia Q."/>
            <person name="Liu S.L."/>
            <person name="Zhang G."/>
            <person name="Li S."/>
            <person name="Li C."/>
            <person name="Liu H."/>
            <person name="Yang L."/>
            <person name="Liu T."/>
            <person name="Zhang X."/>
            <person name="Wu Z."/>
            <person name="Fan W."/>
            <person name="Dang X."/>
            <person name="Xiang H."/>
            <person name="Tao M."/>
            <person name="Li Y."/>
            <person name="Hu J."/>
            <person name="Li Z."/>
            <person name="Lin L."/>
            <person name="Luo J."/>
            <person name="Geng L."/>
            <person name="Wang L."/>
            <person name="Long M."/>
            <person name="Wan Y."/>
            <person name="He N."/>
            <person name="Zhang Z."/>
            <person name="Lu C."/>
            <person name="Keeling P.J."/>
            <person name="Wang J."/>
            <person name="Xiang Z."/>
            <person name="Zhou Z."/>
        </authorList>
    </citation>
    <scope>NUCLEOTIDE SEQUENCE [LARGE SCALE GENOMIC DNA]</scope>
    <source>
        <strain evidence="2">CQ1 / CVCC 102059</strain>
    </source>
</reference>
<evidence type="ECO:0000313" key="2">
    <source>
        <dbReference type="Proteomes" id="UP000016927"/>
    </source>
</evidence>
<organism evidence="1 2">
    <name type="scientific">Nosema bombycis (strain CQ1 / CVCC 102059)</name>
    <name type="common">Microsporidian parasite</name>
    <name type="synonym">Pebrine of silkworm</name>
    <dbReference type="NCBI Taxonomy" id="578461"/>
    <lineage>
        <taxon>Eukaryota</taxon>
        <taxon>Fungi</taxon>
        <taxon>Fungi incertae sedis</taxon>
        <taxon>Microsporidia</taxon>
        <taxon>Nosematidae</taxon>
        <taxon>Nosema</taxon>
    </lineage>
</organism>
<dbReference type="VEuPathDB" id="MicrosporidiaDB:NBO_595g0001"/>
<name>R0MD60_NOSB1</name>
<dbReference type="HOGENOM" id="CLU_1938750_0_0_1"/>
<protein>
    <submittedName>
        <fullName evidence="1">Uncharacterized protein</fullName>
    </submittedName>
</protein>
<dbReference type="EMBL" id="KB909502">
    <property type="protein sequence ID" value="EOB12000.1"/>
    <property type="molecule type" value="Genomic_DNA"/>
</dbReference>